<dbReference type="SUPFAM" id="SSF64518">
    <property type="entry name" value="Phase 1 flagellin"/>
    <property type="match status" value="1"/>
</dbReference>
<sequence>MPSVINTNLASLNTQRNLNTSQSSLNTSIQRLSSGLRVNSAKDDAAGLAIAERMNSQVRGLNVAARNANDGVSLAQTAEGALGKIGDMVQRMRELAVQASNATNSASDKQALQGEVGQLKAEISRVSQSTTFNGTRLLDGSFSAATFQVGANAGDTITVGNITDARLQTLGQINNYTASSTALGATPNLAASSLTITYNGGTTLAVNIAAASSSNDRQAQIVDAINASSSTTGVTAVYDATNKVVNVSSTQGQFTIAQTTASTTTAPAVGDTGFAVAGVASSTTPTSMTMDTLDVSQDPMSAIKMCDAALNSINGARANLGALQSRFESAVSNIQIAAENTTAARSRIMDTDYAAETANLSRAQILQQAGNAMLTQANQLPQQVLQLLKG</sequence>
<protein>
    <recommendedName>
        <fullName evidence="4">Flagellin</fullName>
    </recommendedName>
</protein>
<organism evidence="7 8">
    <name type="scientific">Ramlibacter aquaticus</name>
    <dbReference type="NCBI Taxonomy" id="2780094"/>
    <lineage>
        <taxon>Bacteria</taxon>
        <taxon>Pseudomonadati</taxon>
        <taxon>Pseudomonadota</taxon>
        <taxon>Betaproteobacteria</taxon>
        <taxon>Burkholderiales</taxon>
        <taxon>Comamonadaceae</taxon>
        <taxon>Ramlibacter</taxon>
    </lineage>
</organism>
<accession>A0ABR9SA47</accession>
<feature type="domain" description="Flagellin N-terminal" evidence="5">
    <location>
        <begin position="5"/>
        <end position="142"/>
    </location>
</feature>
<comment type="subcellular location">
    <subcellularLocation>
        <location evidence="4">Secreted</location>
    </subcellularLocation>
    <subcellularLocation>
        <location evidence="4">Bacterial flagellum</location>
    </subcellularLocation>
</comment>
<keyword evidence="8" id="KW-1185">Reference proteome</keyword>
<keyword evidence="7" id="KW-0969">Cilium</keyword>
<comment type="function">
    <text evidence="4">Flagellin is the subunit protein which polymerizes to form the filaments of bacterial flagella.</text>
</comment>
<dbReference type="Proteomes" id="UP000715965">
    <property type="component" value="Unassembled WGS sequence"/>
</dbReference>
<evidence type="ECO:0000256" key="3">
    <source>
        <dbReference type="ARBA" id="ARBA00023143"/>
    </source>
</evidence>
<dbReference type="EMBL" id="JADDOJ010000003">
    <property type="protein sequence ID" value="MBE7939206.1"/>
    <property type="molecule type" value="Genomic_DNA"/>
</dbReference>
<evidence type="ECO:0000256" key="4">
    <source>
        <dbReference type="RuleBase" id="RU362073"/>
    </source>
</evidence>
<proteinExistence type="inferred from homology"/>
<evidence type="ECO:0000313" key="7">
    <source>
        <dbReference type="EMBL" id="MBE7939206.1"/>
    </source>
</evidence>
<dbReference type="Gene3D" id="1.20.1330.10">
    <property type="entry name" value="f41 fragment of flagellin, N-terminal domain"/>
    <property type="match status" value="1"/>
</dbReference>
<evidence type="ECO:0000256" key="2">
    <source>
        <dbReference type="ARBA" id="ARBA00022525"/>
    </source>
</evidence>
<dbReference type="Pfam" id="PF00700">
    <property type="entry name" value="Flagellin_C"/>
    <property type="match status" value="1"/>
</dbReference>
<gene>
    <name evidence="7" type="ORF">IM725_01310</name>
</gene>
<comment type="caution">
    <text evidence="7">The sequence shown here is derived from an EMBL/GenBank/DDBJ whole genome shotgun (WGS) entry which is preliminary data.</text>
</comment>
<keyword evidence="7" id="KW-0282">Flagellum</keyword>
<feature type="domain" description="Flagellin C-terminal" evidence="6">
    <location>
        <begin position="303"/>
        <end position="388"/>
    </location>
</feature>
<dbReference type="InterPro" id="IPR001492">
    <property type="entry name" value="Flagellin"/>
</dbReference>
<dbReference type="Gene3D" id="3.30.70.2120">
    <property type="match status" value="1"/>
</dbReference>
<dbReference type="PANTHER" id="PTHR42792:SF2">
    <property type="entry name" value="FLAGELLIN"/>
    <property type="match status" value="1"/>
</dbReference>
<evidence type="ECO:0000313" key="8">
    <source>
        <dbReference type="Proteomes" id="UP000715965"/>
    </source>
</evidence>
<dbReference type="PANTHER" id="PTHR42792">
    <property type="entry name" value="FLAGELLIN"/>
    <property type="match status" value="1"/>
</dbReference>
<dbReference type="InterPro" id="IPR042187">
    <property type="entry name" value="Flagellin_C_sub2"/>
</dbReference>
<keyword evidence="2 4" id="KW-0964">Secreted</keyword>
<evidence type="ECO:0000259" key="6">
    <source>
        <dbReference type="Pfam" id="PF00700"/>
    </source>
</evidence>
<keyword evidence="3 4" id="KW-0975">Bacterial flagellum</keyword>
<dbReference type="InterPro" id="IPR046358">
    <property type="entry name" value="Flagellin_C"/>
</dbReference>
<dbReference type="InterPro" id="IPR001029">
    <property type="entry name" value="Flagellin_N"/>
</dbReference>
<dbReference type="Pfam" id="PF00669">
    <property type="entry name" value="Flagellin_N"/>
    <property type="match status" value="1"/>
</dbReference>
<dbReference type="InterPro" id="IPR010810">
    <property type="entry name" value="Flagellin_hook_IN_motif"/>
</dbReference>
<reference evidence="7 8" key="1">
    <citation type="submission" date="2020-10" db="EMBL/GenBank/DDBJ databases">
        <title>Draft genome of Ramlibacter aquaticus LMG 30558.</title>
        <authorList>
            <person name="Props R."/>
        </authorList>
    </citation>
    <scope>NUCLEOTIDE SEQUENCE [LARGE SCALE GENOMIC DNA]</scope>
    <source>
        <strain evidence="7 8">LMG 30558</strain>
    </source>
</reference>
<dbReference type="PRINTS" id="PR00207">
    <property type="entry name" value="FLAGELLIN"/>
</dbReference>
<dbReference type="RefSeq" id="WP_193778758.1">
    <property type="nucleotide sequence ID" value="NZ_JADDOJ010000003.1"/>
</dbReference>
<keyword evidence="7" id="KW-0966">Cell projection</keyword>
<name>A0ABR9SA47_9BURK</name>
<dbReference type="Pfam" id="PF07196">
    <property type="entry name" value="Flagellin_IN"/>
    <property type="match status" value="1"/>
</dbReference>
<evidence type="ECO:0000256" key="1">
    <source>
        <dbReference type="ARBA" id="ARBA00005709"/>
    </source>
</evidence>
<evidence type="ECO:0000259" key="5">
    <source>
        <dbReference type="Pfam" id="PF00669"/>
    </source>
</evidence>
<comment type="similarity">
    <text evidence="1 4">Belongs to the bacterial flagellin family.</text>
</comment>
<dbReference type="Gene3D" id="6.10.10.10">
    <property type="entry name" value="Flagellar export chaperone, C-terminal domain"/>
    <property type="match status" value="1"/>
</dbReference>